<keyword evidence="7 9" id="KW-0906">Nuclear pore complex</keyword>
<sequence>MVKRFSSEGKDAKEDPSSSSQTILIPDELCEKAGLTLQWSGIGELGIHAFKHVDKLSIDNPSEFAPTDTFVHNLRTDSILFEPVIRKLVNESNGTFLAVQKLTPSTSARSETLALSRQYRSIVRACIENLQISELDKNTTYKLTPQQRQHYVAIFYNIEFIWHLCEILFVDSVPGAVVLPHLLDWIRFHFPDTERAAGQILTGPLETGAELRNSDYWDVVIGLIMQGSLEPARALLRLHSNADSECFLQAESLLKTLPVFKVYGGLSTAEFRTRWHTWQTNVSTKVESGVFTSEKNLNTVMKIISGDESSVNDMKSHCETWYQLLVAMLLYKEPTVKTFELNRYATSCMGYFGGPERMKVLDEIIMDLFECNILEVIKKLHLSSDSGWAATHLTNLLHYCGRLNIDSQAYDSRLDENLLIEYGCLLMSHNSLWQVGVTYLDHCGPQGRACLELLLPRLKPGSESRTLKIIQIAAERDMPNTVNSICKVQGMRCLQRKRIGQALCWALKSQDPGFATHLADKLLLEYTKGGTFNCLDLLDNLGSCMLISDRLTFLGKYCEFQQLFRNGATREAAVLLTSLFTSKLCPKYFTLSLLMDSLPLLESTDVTLLSAEDTSNLLSCLEELADDCASSANQAAVMDKIKLIRLAMNKNLAKSLIFEACHPQILD</sequence>
<evidence type="ECO:0000256" key="3">
    <source>
        <dbReference type="ARBA" id="ARBA00022448"/>
    </source>
</evidence>
<dbReference type="GO" id="GO:0031965">
    <property type="term" value="C:nuclear membrane"/>
    <property type="evidence" value="ECO:0007669"/>
    <property type="project" value="UniProtKB-UniRule"/>
</dbReference>
<dbReference type="PANTHER" id="PTHR13373:SF21">
    <property type="entry name" value="NUCLEAR PORE COMPLEX PROTEIN NUP85"/>
    <property type="match status" value="1"/>
</dbReference>
<feature type="compositionally biased region" description="Basic and acidic residues" evidence="10">
    <location>
        <begin position="1"/>
        <end position="16"/>
    </location>
</feature>
<reference evidence="11 12" key="1">
    <citation type="journal article" date="2017" name="Gigascience">
        <title>Genome sequence of the small brown planthopper, Laodelphax striatellus.</title>
        <authorList>
            <person name="Zhu J."/>
            <person name="Jiang F."/>
            <person name="Wang X."/>
            <person name="Yang P."/>
            <person name="Bao Y."/>
            <person name="Zhao W."/>
            <person name="Wang W."/>
            <person name="Lu H."/>
            <person name="Wang Q."/>
            <person name="Cui N."/>
            <person name="Li J."/>
            <person name="Chen X."/>
            <person name="Luo L."/>
            <person name="Yu J."/>
            <person name="Kang L."/>
            <person name="Cui F."/>
        </authorList>
    </citation>
    <scope>NUCLEOTIDE SEQUENCE [LARGE SCALE GENOMIC DNA]</scope>
    <source>
        <strain evidence="11">Lst14</strain>
    </source>
</reference>
<protein>
    <recommendedName>
        <fullName evidence="9">Nuclear pore complex protein Nup85</fullName>
    </recommendedName>
</protein>
<dbReference type="GO" id="GO:0045893">
    <property type="term" value="P:positive regulation of DNA-templated transcription"/>
    <property type="evidence" value="ECO:0007669"/>
    <property type="project" value="TreeGrafter"/>
</dbReference>
<comment type="function">
    <text evidence="9">Functions as a component of the nuclear pore complex (NPC).</text>
</comment>
<comment type="caution">
    <text evidence="11">The sequence shown here is derived from an EMBL/GenBank/DDBJ whole genome shotgun (WGS) entry which is preliminary data.</text>
</comment>
<dbReference type="GO" id="GO:0006606">
    <property type="term" value="P:protein import into nucleus"/>
    <property type="evidence" value="ECO:0007669"/>
    <property type="project" value="TreeGrafter"/>
</dbReference>
<comment type="subcellular location">
    <subcellularLocation>
        <location evidence="1 9">Nucleus</location>
        <location evidence="1 9">Nuclear pore complex</location>
    </subcellularLocation>
</comment>
<dbReference type="STRING" id="195883.A0A482XPY3"/>
<keyword evidence="9" id="KW-0472">Membrane</keyword>
<keyword evidence="3 9" id="KW-0813">Transport</keyword>
<dbReference type="Proteomes" id="UP000291343">
    <property type="component" value="Unassembled WGS sequence"/>
</dbReference>
<evidence type="ECO:0000256" key="9">
    <source>
        <dbReference type="RuleBase" id="RU365073"/>
    </source>
</evidence>
<comment type="similarity">
    <text evidence="2 9">Belongs to the nucleoporin Nup85 family.</text>
</comment>
<dbReference type="OrthoDB" id="17644at2759"/>
<dbReference type="GO" id="GO:0006406">
    <property type="term" value="P:mRNA export from nucleus"/>
    <property type="evidence" value="ECO:0007669"/>
    <property type="project" value="TreeGrafter"/>
</dbReference>
<feature type="region of interest" description="Disordered" evidence="10">
    <location>
        <begin position="1"/>
        <end position="20"/>
    </location>
</feature>
<dbReference type="GO" id="GO:0031080">
    <property type="term" value="C:nuclear pore outer ring"/>
    <property type="evidence" value="ECO:0007669"/>
    <property type="project" value="TreeGrafter"/>
</dbReference>
<keyword evidence="5 9" id="KW-0653">Protein transport</keyword>
<evidence type="ECO:0000256" key="6">
    <source>
        <dbReference type="ARBA" id="ARBA00023010"/>
    </source>
</evidence>
<dbReference type="InterPro" id="IPR011502">
    <property type="entry name" value="Nucleoporin_Nup85"/>
</dbReference>
<evidence type="ECO:0000256" key="5">
    <source>
        <dbReference type="ARBA" id="ARBA00022927"/>
    </source>
</evidence>
<keyword evidence="12" id="KW-1185">Reference proteome</keyword>
<evidence type="ECO:0000256" key="7">
    <source>
        <dbReference type="ARBA" id="ARBA00023132"/>
    </source>
</evidence>
<evidence type="ECO:0000256" key="10">
    <source>
        <dbReference type="SAM" id="MobiDB-lite"/>
    </source>
</evidence>
<evidence type="ECO:0000313" key="11">
    <source>
        <dbReference type="EMBL" id="RZF47952.1"/>
    </source>
</evidence>
<gene>
    <name evidence="11" type="ORF">LSTR_LSTR008756</name>
</gene>
<keyword evidence="6 9" id="KW-0811">Translocation</keyword>
<dbReference type="PANTHER" id="PTHR13373">
    <property type="entry name" value="FROUNT PROTEIN-RELATED"/>
    <property type="match status" value="1"/>
</dbReference>
<dbReference type="FunCoup" id="A0A482XPY3">
    <property type="interactions" value="2046"/>
</dbReference>
<dbReference type="InParanoid" id="A0A482XPY3"/>
<organism evidence="11 12">
    <name type="scientific">Laodelphax striatellus</name>
    <name type="common">Small brown planthopper</name>
    <name type="synonym">Delphax striatella</name>
    <dbReference type="NCBI Taxonomy" id="195883"/>
    <lineage>
        <taxon>Eukaryota</taxon>
        <taxon>Metazoa</taxon>
        <taxon>Ecdysozoa</taxon>
        <taxon>Arthropoda</taxon>
        <taxon>Hexapoda</taxon>
        <taxon>Insecta</taxon>
        <taxon>Pterygota</taxon>
        <taxon>Neoptera</taxon>
        <taxon>Paraneoptera</taxon>
        <taxon>Hemiptera</taxon>
        <taxon>Auchenorrhyncha</taxon>
        <taxon>Fulgoroidea</taxon>
        <taxon>Delphacidae</taxon>
        <taxon>Criomorphinae</taxon>
        <taxon>Laodelphax</taxon>
    </lineage>
</organism>
<dbReference type="AlphaFoldDB" id="A0A482XPY3"/>
<evidence type="ECO:0000256" key="2">
    <source>
        <dbReference type="ARBA" id="ARBA00005573"/>
    </source>
</evidence>
<evidence type="ECO:0000256" key="4">
    <source>
        <dbReference type="ARBA" id="ARBA00022816"/>
    </source>
</evidence>
<evidence type="ECO:0000256" key="8">
    <source>
        <dbReference type="ARBA" id="ARBA00023242"/>
    </source>
</evidence>
<keyword evidence="8 9" id="KW-0539">Nucleus</keyword>
<proteinExistence type="inferred from homology"/>
<keyword evidence="4 9" id="KW-0509">mRNA transport</keyword>
<dbReference type="SMR" id="A0A482XPY3"/>
<dbReference type="Pfam" id="PF07575">
    <property type="entry name" value="Nucleopor_Nup85"/>
    <property type="match status" value="1"/>
</dbReference>
<evidence type="ECO:0000313" key="12">
    <source>
        <dbReference type="Proteomes" id="UP000291343"/>
    </source>
</evidence>
<accession>A0A482XPY3</accession>
<comment type="subunit">
    <text evidence="9">Component of the nuclear pore complex (NPC).</text>
</comment>
<dbReference type="EMBL" id="QKKF02002906">
    <property type="protein sequence ID" value="RZF47952.1"/>
    <property type="molecule type" value="Genomic_DNA"/>
</dbReference>
<dbReference type="GO" id="GO:0017056">
    <property type="term" value="F:structural constituent of nuclear pore"/>
    <property type="evidence" value="ECO:0007669"/>
    <property type="project" value="TreeGrafter"/>
</dbReference>
<evidence type="ECO:0000256" key="1">
    <source>
        <dbReference type="ARBA" id="ARBA00004567"/>
    </source>
</evidence>
<name>A0A482XPY3_LAOST</name>